<dbReference type="Proteomes" id="UP001057498">
    <property type="component" value="Chromosome"/>
</dbReference>
<name>A0ABM7YQT1_9BURK</name>
<sequence>MTDSEYLDQRLDDQLKWYSAKSANNRSWFNRLRMLDISAAALIPFLTGLGEKVPQGNWIIGALGMAIALSTGAQSLFKFHENWIRYRGTAEQLKQEKFRYLSGSGPYANMASDERFRTLVDRVEALLASETSTWATETKQAAPAGGAGPNGQP</sequence>
<keyword evidence="2" id="KW-1185">Reference proteome</keyword>
<dbReference type="RefSeq" id="WP_251970149.1">
    <property type="nucleotide sequence ID" value="NZ_AP025730.1"/>
</dbReference>
<dbReference type="EMBL" id="AP025730">
    <property type="protein sequence ID" value="BDI06910.1"/>
    <property type="molecule type" value="Genomic_DNA"/>
</dbReference>
<evidence type="ECO:0008006" key="3">
    <source>
        <dbReference type="Google" id="ProtNLM"/>
    </source>
</evidence>
<evidence type="ECO:0000313" key="2">
    <source>
        <dbReference type="Proteomes" id="UP001057498"/>
    </source>
</evidence>
<dbReference type="InterPro" id="IPR025325">
    <property type="entry name" value="DUF4231"/>
</dbReference>
<evidence type="ECO:0000313" key="1">
    <source>
        <dbReference type="EMBL" id="BDI06910.1"/>
    </source>
</evidence>
<accession>A0ABM7YQT1</accession>
<gene>
    <name evidence="1" type="ORF">CATMQ487_38800</name>
</gene>
<proteinExistence type="predicted"/>
<dbReference type="Pfam" id="PF14015">
    <property type="entry name" value="DUF4231"/>
    <property type="match status" value="1"/>
</dbReference>
<protein>
    <recommendedName>
        <fullName evidence="3">DUF4231 domain-containing protein</fullName>
    </recommendedName>
</protein>
<dbReference type="NCBIfam" id="NF033634">
    <property type="entry name" value="SLATT_1"/>
    <property type="match status" value="1"/>
</dbReference>
<organism evidence="1 2">
    <name type="scientific">Sphaerotilus microaerophilus</name>
    <dbReference type="NCBI Taxonomy" id="2914710"/>
    <lineage>
        <taxon>Bacteria</taxon>
        <taxon>Pseudomonadati</taxon>
        <taxon>Pseudomonadota</taxon>
        <taxon>Betaproteobacteria</taxon>
        <taxon>Burkholderiales</taxon>
        <taxon>Sphaerotilaceae</taxon>
        <taxon>Sphaerotilus</taxon>
    </lineage>
</organism>
<reference evidence="1" key="1">
    <citation type="submission" date="2022-04" db="EMBL/GenBank/DDBJ databases">
        <title>Whole genome sequence of Sphaerotilus sp. FB-5.</title>
        <authorList>
            <person name="Takeda M."/>
            <person name="Narihara S."/>
            <person name="Akimoto M."/>
            <person name="Akimoto R."/>
            <person name="Nishiyashiki S."/>
            <person name="Murakami T."/>
        </authorList>
    </citation>
    <scope>NUCLEOTIDE SEQUENCE</scope>
    <source>
        <strain evidence="1">FB-5</strain>
    </source>
</reference>